<protein>
    <submittedName>
        <fullName evidence="6">Lytic transglycosylase domain-containing protein</fullName>
    </submittedName>
</protein>
<organism evidence="6 7">
    <name type="scientific">Paralimibaculum aggregatum</name>
    <dbReference type="NCBI Taxonomy" id="3036245"/>
    <lineage>
        <taxon>Bacteria</taxon>
        <taxon>Pseudomonadati</taxon>
        <taxon>Pseudomonadota</taxon>
        <taxon>Alphaproteobacteria</taxon>
        <taxon>Rhodobacterales</taxon>
        <taxon>Paracoccaceae</taxon>
        <taxon>Paralimibaculum</taxon>
    </lineage>
</organism>
<comment type="similarity">
    <text evidence="1">Belongs to the transglycosylase Slt family.</text>
</comment>
<evidence type="ECO:0000256" key="2">
    <source>
        <dbReference type="ARBA" id="ARBA00009387"/>
    </source>
</evidence>
<name>A0ABQ6LMA3_9RHOB</name>
<proteinExistence type="inferred from homology"/>
<feature type="signal peptide" evidence="4">
    <location>
        <begin position="1"/>
        <end position="23"/>
    </location>
</feature>
<dbReference type="SUPFAM" id="SSF48435">
    <property type="entry name" value="Bacterial muramidases"/>
    <property type="match status" value="1"/>
</dbReference>
<dbReference type="Gene3D" id="1.10.530.10">
    <property type="match status" value="1"/>
</dbReference>
<evidence type="ECO:0000313" key="6">
    <source>
        <dbReference type="EMBL" id="GMG84332.1"/>
    </source>
</evidence>
<dbReference type="InterPro" id="IPR008258">
    <property type="entry name" value="Transglycosylase_SLT_dom_1"/>
</dbReference>
<dbReference type="RefSeq" id="WP_285673361.1">
    <property type="nucleotide sequence ID" value="NZ_BSYI01000034.1"/>
</dbReference>
<keyword evidence="7" id="KW-1185">Reference proteome</keyword>
<feature type="domain" description="Transglycosylase SLT" evidence="5">
    <location>
        <begin position="381"/>
        <end position="482"/>
    </location>
</feature>
<dbReference type="InterPro" id="IPR023346">
    <property type="entry name" value="Lysozyme-like_dom_sf"/>
</dbReference>
<dbReference type="EMBL" id="BSYI01000034">
    <property type="protein sequence ID" value="GMG84332.1"/>
    <property type="molecule type" value="Genomic_DNA"/>
</dbReference>
<evidence type="ECO:0000259" key="5">
    <source>
        <dbReference type="Pfam" id="PF01464"/>
    </source>
</evidence>
<dbReference type="Gene3D" id="1.25.20.10">
    <property type="entry name" value="Bacterial muramidases"/>
    <property type="match status" value="2"/>
</dbReference>
<evidence type="ECO:0000256" key="1">
    <source>
        <dbReference type="ARBA" id="ARBA00007734"/>
    </source>
</evidence>
<comment type="caution">
    <text evidence="6">The sequence shown here is derived from an EMBL/GenBank/DDBJ whole genome shotgun (WGS) entry which is preliminary data.</text>
</comment>
<evidence type="ECO:0000313" key="7">
    <source>
        <dbReference type="Proteomes" id="UP001239909"/>
    </source>
</evidence>
<comment type="similarity">
    <text evidence="2">Belongs to the virb1 family.</text>
</comment>
<feature type="chain" id="PRO_5045355615" evidence="4">
    <location>
        <begin position="24"/>
        <end position="538"/>
    </location>
</feature>
<evidence type="ECO:0000256" key="3">
    <source>
        <dbReference type="ARBA" id="ARBA00022729"/>
    </source>
</evidence>
<dbReference type="PANTHER" id="PTHR37423:SF2">
    <property type="entry name" value="MEMBRANE-BOUND LYTIC MUREIN TRANSGLYCOSYLASE C"/>
    <property type="match status" value="1"/>
</dbReference>
<gene>
    <name evidence="6" type="ORF">LNKW23_35470</name>
</gene>
<dbReference type="CDD" id="cd13401">
    <property type="entry name" value="Slt70-like"/>
    <property type="match status" value="1"/>
</dbReference>
<dbReference type="PANTHER" id="PTHR37423">
    <property type="entry name" value="SOLUBLE LYTIC MUREIN TRANSGLYCOSYLASE-RELATED"/>
    <property type="match status" value="1"/>
</dbReference>
<keyword evidence="3 4" id="KW-0732">Signal</keyword>
<dbReference type="Pfam" id="PF01464">
    <property type="entry name" value="SLT"/>
    <property type="match status" value="1"/>
</dbReference>
<evidence type="ECO:0000256" key="4">
    <source>
        <dbReference type="SAM" id="SignalP"/>
    </source>
</evidence>
<dbReference type="InterPro" id="IPR008939">
    <property type="entry name" value="Lytic_TGlycosylase_superhlx_U"/>
</dbReference>
<accession>A0ABQ6LMA3</accession>
<dbReference type="Proteomes" id="UP001239909">
    <property type="component" value="Unassembled WGS sequence"/>
</dbReference>
<reference evidence="6 7" key="1">
    <citation type="submission" date="2023-04" db="EMBL/GenBank/DDBJ databases">
        <title>Marinoamorphus aggregata gen. nov., sp. Nov., isolate from tissue of brittle star Ophioplocus japonicus.</title>
        <authorList>
            <person name="Kawano K."/>
            <person name="Sawayama S."/>
            <person name="Nakagawa S."/>
        </authorList>
    </citation>
    <scope>NUCLEOTIDE SEQUENCE [LARGE SCALE GENOMIC DNA]</scope>
    <source>
        <strain evidence="6 7">NKW23</strain>
    </source>
</reference>
<sequence>MRAATTIILTILTLIAPLTTAMAAALDLAEAQRQGAVLREALALGADGDWPAAEARVAAVSDPLLADIVLWRKLRAGAGTQGEYRAYAARRANWPGHEQLRKAVLGEVPPARSAGLSGEAAENWRAFSKAYGKDRDAAAALLDRYSASAEALGQPARWADRRRRLARDAMRDGNPALGYRLAAQHHLGPGDGYAYADCEWAAGWIALRGLKDPAAALPHFERFDAAVDTPISRARAGYWLGRTHAALGNETAARAAYASAAEFQTAFYGQLAAAEIGAAPDQRLADAALPDWRTTPALATDDVRMAAVLYYAGQEGLAAASFRRIGRGLNDETALAALGALSIEIGQPQVAVRVAKMAARKGMLIFPAYYPLHAVGGVVTEIEPALALAVSRQETEFDATAISRSGARGLMQLMPRTAQLVARQIGEPYSQRRLITDWRYNARLGSRYMGDRVKQFGGSYLLAAAAYNAGPRRAEEWIAAYGDPRLASVDAVDWIETIPFRETRNYVQRVMEALYVYRTRIAGRAGPMTLPADLARGG</sequence>
<dbReference type="SUPFAM" id="SSF53955">
    <property type="entry name" value="Lysozyme-like"/>
    <property type="match status" value="1"/>
</dbReference>